<gene>
    <name evidence="2" type="ORF">DGUA_6G000518</name>
</gene>
<reference evidence="3" key="1">
    <citation type="submission" date="2018-01" db="EMBL/GenBank/DDBJ databases">
        <authorList>
            <person name="Alioto T."/>
            <person name="Alioto T."/>
        </authorList>
    </citation>
    <scope>NUCLEOTIDE SEQUENCE [LARGE SCALE GENOMIC DNA]</scope>
</reference>
<dbReference type="EMBL" id="OUUW01000001">
    <property type="protein sequence ID" value="SPP73102.1"/>
    <property type="molecule type" value="Genomic_DNA"/>
</dbReference>
<evidence type="ECO:0000256" key="1">
    <source>
        <dbReference type="SAM" id="MobiDB-lite"/>
    </source>
</evidence>
<feature type="compositionally biased region" description="Acidic residues" evidence="1">
    <location>
        <begin position="1"/>
        <end position="15"/>
    </location>
</feature>
<sequence>MGHGDNDDDDDDDDGGPNTQPKPKPNPSEKIHRRFLRPPPQQMTLSPQRPVPPSSLSLLAYANLLVKMTHRSKIAREEREGADWTSIALACLRDRQLHLPLRPKSIPRR</sequence>
<evidence type="ECO:0000313" key="3">
    <source>
        <dbReference type="Proteomes" id="UP000268350"/>
    </source>
</evidence>
<dbReference type="Proteomes" id="UP000268350">
    <property type="component" value="Unassembled WGS sequence"/>
</dbReference>
<evidence type="ECO:0000313" key="2">
    <source>
        <dbReference type="EMBL" id="SPP73102.1"/>
    </source>
</evidence>
<feature type="region of interest" description="Disordered" evidence="1">
    <location>
        <begin position="1"/>
        <end position="52"/>
    </location>
</feature>
<proteinExistence type="predicted"/>
<name>A0A3B0J256_DROGU</name>
<protein>
    <submittedName>
        <fullName evidence="2">Uncharacterized protein</fullName>
    </submittedName>
</protein>
<accession>A0A3B0J256</accession>
<organism evidence="2 3">
    <name type="scientific">Drosophila guanche</name>
    <name type="common">Fruit fly</name>
    <dbReference type="NCBI Taxonomy" id="7266"/>
    <lineage>
        <taxon>Eukaryota</taxon>
        <taxon>Metazoa</taxon>
        <taxon>Ecdysozoa</taxon>
        <taxon>Arthropoda</taxon>
        <taxon>Hexapoda</taxon>
        <taxon>Insecta</taxon>
        <taxon>Pterygota</taxon>
        <taxon>Neoptera</taxon>
        <taxon>Endopterygota</taxon>
        <taxon>Diptera</taxon>
        <taxon>Brachycera</taxon>
        <taxon>Muscomorpha</taxon>
        <taxon>Ephydroidea</taxon>
        <taxon>Drosophilidae</taxon>
        <taxon>Drosophila</taxon>
        <taxon>Sophophora</taxon>
    </lineage>
</organism>
<dbReference type="AlphaFoldDB" id="A0A3B0J256"/>
<keyword evidence="3" id="KW-1185">Reference proteome</keyword>